<dbReference type="Proteomes" id="UP000195880">
    <property type="component" value="Chromosome"/>
</dbReference>
<name>A0A1Z1WGR9_9ACTN</name>
<sequence length="123" mass="13286">MRHDVEFFPVLVTAYPTDEDHAPLLVDPAAARIVRAGDIVDGDTVLASIGHAGNALLRSDYFNDQYEAHPTPFNRACQCGVCCHLTDEQGPVIVLTTTAWGSGWCDPWPASDLALIVPANRLA</sequence>
<keyword evidence="2" id="KW-1185">Reference proteome</keyword>
<reference evidence="1 2" key="1">
    <citation type="submission" date="2017-05" db="EMBL/GenBank/DDBJ databases">
        <title>Streptomyces alboflavus Genome sequencing and assembly.</title>
        <authorList>
            <person name="Wang Y."/>
            <person name="Du B."/>
            <person name="Ding Y."/>
            <person name="Liu H."/>
            <person name="Hou Q."/>
            <person name="Liu K."/>
            <person name="Wang C."/>
            <person name="Yao L."/>
        </authorList>
    </citation>
    <scope>NUCLEOTIDE SEQUENCE [LARGE SCALE GENOMIC DNA]</scope>
    <source>
        <strain evidence="1 2">MDJK44</strain>
    </source>
</reference>
<protein>
    <submittedName>
        <fullName evidence="1">Uncharacterized protein</fullName>
    </submittedName>
</protein>
<evidence type="ECO:0000313" key="1">
    <source>
        <dbReference type="EMBL" id="ARX85644.1"/>
    </source>
</evidence>
<dbReference type="KEGG" id="salf:SMD44_05108"/>
<proteinExistence type="predicted"/>
<dbReference type="EMBL" id="CP021748">
    <property type="protein sequence ID" value="ARX85644.1"/>
    <property type="molecule type" value="Genomic_DNA"/>
</dbReference>
<accession>A0A1Z1WGR9</accession>
<dbReference type="RefSeq" id="WP_087885424.1">
    <property type="nucleotide sequence ID" value="NZ_CP021748.1"/>
</dbReference>
<dbReference type="AlphaFoldDB" id="A0A1Z1WGR9"/>
<dbReference type="OrthoDB" id="4216684at2"/>
<organism evidence="1 2">
    <name type="scientific">Streptomyces alboflavus</name>
    <dbReference type="NCBI Taxonomy" id="67267"/>
    <lineage>
        <taxon>Bacteria</taxon>
        <taxon>Bacillati</taxon>
        <taxon>Actinomycetota</taxon>
        <taxon>Actinomycetes</taxon>
        <taxon>Kitasatosporales</taxon>
        <taxon>Streptomycetaceae</taxon>
        <taxon>Streptomyces</taxon>
    </lineage>
</organism>
<evidence type="ECO:0000313" key="2">
    <source>
        <dbReference type="Proteomes" id="UP000195880"/>
    </source>
</evidence>
<gene>
    <name evidence="1" type="ORF">SMD44_05108</name>
</gene>